<dbReference type="Proteomes" id="UP000604825">
    <property type="component" value="Unassembled WGS sequence"/>
</dbReference>
<dbReference type="Pfam" id="PF03732">
    <property type="entry name" value="Retrotrans_gag"/>
    <property type="match status" value="1"/>
</dbReference>
<sequence>MGSLFQKTDAAATRLQQLKSAPPPPPPPHPASSPPCGPAPPPNTIHGVITTFDLNHAPNTSMRPSASPSERAYGHCEQGGGILGPRPSNFNQAALWLQTVERRGRITDWEKFCQLVFQKFDKDQYKNQLRQLDSLQQTGSVAEYQKKFEHLSHGILLYNESYDDTYFVTRFVAGLKEEIRAAIALHRPADVDSASALAILQEELELSKKKYAAKDVKPKAHKADIEDKLETLKAFRRRNGLCFKCGEKWNHTHKCPAQVPLHVLEELFDALEFSESESGNDQETEEESPDTIHALQSDPSVKTSKRRTIKILGKVGKQQVLILVDSGSIGTFVSEELVKRLKLATTPCTESTFKSADGGLMVCLAQVPELVWYAQGQTFSSTAKVLPLKCFDMIIGEDWLEEVSPMWVDWRTKKMKFTYKGQRITLTGVMDDIAQCSQYKQGATNSAADALSRCTDHQSVTAISECVPSWLQKLALGYEVDPETKTLLMELSVTDDNQKGFTLQEAS</sequence>
<feature type="region of interest" description="Disordered" evidence="1">
    <location>
        <begin position="1"/>
        <end position="80"/>
    </location>
</feature>
<dbReference type="AlphaFoldDB" id="A0A811PU49"/>
<dbReference type="PANTHER" id="PTHR15503:SF22">
    <property type="entry name" value="TRANSPOSON TY3-I GAG POLYPROTEIN"/>
    <property type="match status" value="1"/>
</dbReference>
<reference evidence="3" key="1">
    <citation type="submission" date="2020-10" db="EMBL/GenBank/DDBJ databases">
        <authorList>
            <person name="Han B."/>
            <person name="Lu T."/>
            <person name="Zhao Q."/>
            <person name="Huang X."/>
            <person name="Zhao Y."/>
        </authorList>
    </citation>
    <scope>NUCLEOTIDE SEQUENCE</scope>
</reference>
<dbReference type="Pfam" id="PF08284">
    <property type="entry name" value="RVP_2"/>
    <property type="match status" value="1"/>
</dbReference>
<dbReference type="OrthoDB" id="691622at2759"/>
<dbReference type="InterPro" id="IPR005162">
    <property type="entry name" value="Retrotrans_gag_dom"/>
</dbReference>
<protein>
    <recommendedName>
        <fullName evidence="2">Retrotransposon gag domain-containing protein</fullName>
    </recommendedName>
</protein>
<feature type="domain" description="Retrotransposon gag" evidence="2">
    <location>
        <begin position="92"/>
        <end position="177"/>
    </location>
</feature>
<evidence type="ECO:0000256" key="1">
    <source>
        <dbReference type="SAM" id="MobiDB-lite"/>
    </source>
</evidence>
<dbReference type="Gene3D" id="2.40.70.10">
    <property type="entry name" value="Acid Proteases"/>
    <property type="match status" value="1"/>
</dbReference>
<feature type="compositionally biased region" description="Acidic residues" evidence="1">
    <location>
        <begin position="275"/>
        <end position="289"/>
    </location>
</feature>
<keyword evidence="4" id="KW-1185">Reference proteome</keyword>
<gene>
    <name evidence="3" type="ORF">NCGR_LOCUS33683</name>
</gene>
<dbReference type="SUPFAM" id="SSF50630">
    <property type="entry name" value="Acid proteases"/>
    <property type="match status" value="1"/>
</dbReference>
<evidence type="ECO:0000313" key="3">
    <source>
        <dbReference type="EMBL" id="CAD6249883.1"/>
    </source>
</evidence>
<accession>A0A811PU49</accession>
<dbReference type="InterPro" id="IPR021109">
    <property type="entry name" value="Peptidase_aspartic_dom_sf"/>
</dbReference>
<comment type="caution">
    <text evidence="3">The sequence shown here is derived from an EMBL/GenBank/DDBJ whole genome shotgun (WGS) entry which is preliminary data.</text>
</comment>
<organism evidence="3 4">
    <name type="scientific">Miscanthus lutarioriparius</name>
    <dbReference type="NCBI Taxonomy" id="422564"/>
    <lineage>
        <taxon>Eukaryota</taxon>
        <taxon>Viridiplantae</taxon>
        <taxon>Streptophyta</taxon>
        <taxon>Embryophyta</taxon>
        <taxon>Tracheophyta</taxon>
        <taxon>Spermatophyta</taxon>
        <taxon>Magnoliopsida</taxon>
        <taxon>Liliopsida</taxon>
        <taxon>Poales</taxon>
        <taxon>Poaceae</taxon>
        <taxon>PACMAD clade</taxon>
        <taxon>Panicoideae</taxon>
        <taxon>Andropogonodae</taxon>
        <taxon>Andropogoneae</taxon>
        <taxon>Saccharinae</taxon>
        <taxon>Miscanthus</taxon>
    </lineage>
</organism>
<evidence type="ECO:0000259" key="2">
    <source>
        <dbReference type="Pfam" id="PF03732"/>
    </source>
</evidence>
<dbReference type="EMBL" id="CAJGYO010000008">
    <property type="protein sequence ID" value="CAD6249883.1"/>
    <property type="molecule type" value="Genomic_DNA"/>
</dbReference>
<feature type="compositionally biased region" description="Polar residues" evidence="1">
    <location>
        <begin position="57"/>
        <end position="68"/>
    </location>
</feature>
<proteinExistence type="predicted"/>
<evidence type="ECO:0000313" key="4">
    <source>
        <dbReference type="Proteomes" id="UP000604825"/>
    </source>
</evidence>
<feature type="compositionally biased region" description="Pro residues" evidence="1">
    <location>
        <begin position="21"/>
        <end position="43"/>
    </location>
</feature>
<dbReference type="CDD" id="cd00303">
    <property type="entry name" value="retropepsin_like"/>
    <property type="match status" value="1"/>
</dbReference>
<feature type="region of interest" description="Disordered" evidence="1">
    <location>
        <begin position="275"/>
        <end position="301"/>
    </location>
</feature>
<dbReference type="PANTHER" id="PTHR15503">
    <property type="entry name" value="LDOC1 RELATED"/>
    <property type="match status" value="1"/>
</dbReference>
<dbReference type="InterPro" id="IPR032567">
    <property type="entry name" value="RTL1-rel"/>
</dbReference>
<name>A0A811PU49_9POAL</name>